<name>A0A433T151_ELYCH</name>
<protein>
    <recommendedName>
        <fullName evidence="5">EGF-like domain-containing protein</fullName>
    </recommendedName>
</protein>
<comment type="caution">
    <text evidence="3">The sequence shown here is derived from an EMBL/GenBank/DDBJ whole genome shotgun (WGS) entry which is preliminary data.</text>
</comment>
<proteinExistence type="predicted"/>
<dbReference type="Proteomes" id="UP000271974">
    <property type="component" value="Unassembled WGS sequence"/>
</dbReference>
<keyword evidence="4" id="KW-1185">Reference proteome</keyword>
<feature type="region of interest" description="Disordered" evidence="2">
    <location>
        <begin position="258"/>
        <end position="279"/>
    </location>
</feature>
<sequence>MLSRKRFTRLRNCAERSGLLSQSVTLIQPKMPYRHLWPCVPGTYGRGCKYPCSAHCKHGNCDRVNGTCLHGCNPGYQPPLCIDVCSPPTYGSNCRHKCSPYCPGPSCHPVTGVCNLCKPGSRGEGCLRDCPLGTFGPSCLMFCADHCDGLHDCDRVNGLCSPCPPGSRGRFCSRGCTHGKYGIGCSEFCSDFCRGNGTCNSATGACPAGCEGNLVPPLCKTGAISMALVCCVIASTYCTGDRVNERVGSKYDLEWRSNSTHTMDQGDHRKGSKATSGGFTFNQQFEDEQEGDDVDEFAENNENLEDEEYRQSRVQFESKSRRNRYSGASSAFTASTIGSDVTDVD</sequence>
<dbReference type="OrthoDB" id="10252017at2759"/>
<evidence type="ECO:0000313" key="3">
    <source>
        <dbReference type="EMBL" id="RUS75283.1"/>
    </source>
</evidence>
<keyword evidence="1" id="KW-0245">EGF-like domain</keyword>
<evidence type="ECO:0008006" key="5">
    <source>
        <dbReference type="Google" id="ProtNLM"/>
    </source>
</evidence>
<feature type="compositionally biased region" description="Polar residues" evidence="2">
    <location>
        <begin position="326"/>
        <end position="339"/>
    </location>
</feature>
<organism evidence="3 4">
    <name type="scientific">Elysia chlorotica</name>
    <name type="common">Eastern emerald elysia</name>
    <name type="synonym">Sea slug</name>
    <dbReference type="NCBI Taxonomy" id="188477"/>
    <lineage>
        <taxon>Eukaryota</taxon>
        <taxon>Metazoa</taxon>
        <taxon>Spiralia</taxon>
        <taxon>Lophotrochozoa</taxon>
        <taxon>Mollusca</taxon>
        <taxon>Gastropoda</taxon>
        <taxon>Heterobranchia</taxon>
        <taxon>Euthyneura</taxon>
        <taxon>Panpulmonata</taxon>
        <taxon>Sacoglossa</taxon>
        <taxon>Placobranchoidea</taxon>
        <taxon>Plakobranchidae</taxon>
        <taxon>Elysia</taxon>
    </lineage>
</organism>
<accession>A0A433T151</accession>
<dbReference type="EMBL" id="RQTK01000755">
    <property type="protein sequence ID" value="RUS75283.1"/>
    <property type="molecule type" value="Genomic_DNA"/>
</dbReference>
<dbReference type="GO" id="GO:0005044">
    <property type="term" value="F:scavenger receptor activity"/>
    <property type="evidence" value="ECO:0007669"/>
    <property type="project" value="InterPro"/>
</dbReference>
<dbReference type="AlphaFoldDB" id="A0A433T151"/>
<dbReference type="STRING" id="188477.A0A433T151"/>
<dbReference type="Gene3D" id="2.170.300.10">
    <property type="entry name" value="Tie2 ligand-binding domain superfamily"/>
    <property type="match status" value="1"/>
</dbReference>
<evidence type="ECO:0000256" key="2">
    <source>
        <dbReference type="SAM" id="MobiDB-lite"/>
    </source>
</evidence>
<evidence type="ECO:0000256" key="1">
    <source>
        <dbReference type="ARBA" id="ARBA00022536"/>
    </source>
</evidence>
<dbReference type="PANTHER" id="PTHR24043">
    <property type="entry name" value="SCAVENGER RECEPTOR CLASS F"/>
    <property type="match status" value="1"/>
</dbReference>
<dbReference type="InterPro" id="IPR042635">
    <property type="entry name" value="MEGF10/SREC1/2-like"/>
</dbReference>
<feature type="region of interest" description="Disordered" evidence="2">
    <location>
        <begin position="300"/>
        <end position="345"/>
    </location>
</feature>
<gene>
    <name evidence="3" type="ORF">EGW08_016949</name>
</gene>
<reference evidence="3 4" key="1">
    <citation type="submission" date="2019-01" db="EMBL/GenBank/DDBJ databases">
        <title>A draft genome assembly of the solar-powered sea slug Elysia chlorotica.</title>
        <authorList>
            <person name="Cai H."/>
            <person name="Li Q."/>
            <person name="Fang X."/>
            <person name="Li J."/>
            <person name="Curtis N.E."/>
            <person name="Altenburger A."/>
            <person name="Shibata T."/>
            <person name="Feng M."/>
            <person name="Maeda T."/>
            <person name="Schwartz J.A."/>
            <person name="Shigenobu S."/>
            <person name="Lundholm N."/>
            <person name="Nishiyama T."/>
            <person name="Yang H."/>
            <person name="Hasebe M."/>
            <person name="Li S."/>
            <person name="Pierce S.K."/>
            <person name="Wang J."/>
        </authorList>
    </citation>
    <scope>NUCLEOTIDE SEQUENCE [LARGE SCALE GENOMIC DNA]</scope>
    <source>
        <strain evidence="3">EC2010</strain>
        <tissue evidence="3">Whole organism of an adult</tissue>
    </source>
</reference>
<evidence type="ECO:0000313" key="4">
    <source>
        <dbReference type="Proteomes" id="UP000271974"/>
    </source>
</evidence>